<name>F2E039_HORVV</name>
<feature type="region of interest" description="Disordered" evidence="1">
    <location>
        <begin position="46"/>
        <end position="123"/>
    </location>
</feature>
<feature type="compositionally biased region" description="Pro residues" evidence="1">
    <location>
        <begin position="13"/>
        <end position="26"/>
    </location>
</feature>
<accession>F2E039</accession>
<feature type="region of interest" description="Disordered" evidence="1">
    <location>
        <begin position="1"/>
        <end position="34"/>
    </location>
</feature>
<reference evidence="2" key="1">
    <citation type="journal article" date="2011" name="Plant Physiol.">
        <title>Comprehensive sequence analysis of 24,783 barley full-length cDNAs derived from 12 clone libraries.</title>
        <authorList>
            <person name="Matsumoto T."/>
            <person name="Tanaka T."/>
            <person name="Sakai H."/>
            <person name="Amano N."/>
            <person name="Kanamori H."/>
            <person name="Kurita K."/>
            <person name="Kikuta A."/>
            <person name="Kamiya K."/>
            <person name="Yamamoto M."/>
            <person name="Ikawa H."/>
            <person name="Fujii N."/>
            <person name="Hori K."/>
            <person name="Itoh T."/>
            <person name="Sato K."/>
        </authorList>
    </citation>
    <scope>NUCLEOTIDE SEQUENCE</scope>
    <source>
        <tissue evidence="2">Shoot and root</tissue>
    </source>
</reference>
<proteinExistence type="evidence at transcript level"/>
<dbReference type="AlphaFoldDB" id="F2E039"/>
<evidence type="ECO:0000313" key="2">
    <source>
        <dbReference type="EMBL" id="BAK00711.1"/>
    </source>
</evidence>
<protein>
    <submittedName>
        <fullName evidence="2">Predicted protein</fullName>
    </submittedName>
</protein>
<sequence length="123" mass="12451">MVALVLGDAIGPPSLPSPTPATPQPLPRAEVHRRWPSAFRSPALRRAAAPHAWRLGAQPSPGSQTSPPTAPRRAPCFLENPQTKTSVSGAPVPAAGPAPRGSAAASGDGGDQQLARGRGGTSM</sequence>
<feature type="compositionally biased region" description="Low complexity" evidence="1">
    <location>
        <begin position="56"/>
        <end position="67"/>
    </location>
</feature>
<feature type="compositionally biased region" description="Low complexity" evidence="1">
    <location>
        <begin position="86"/>
        <end position="106"/>
    </location>
</feature>
<organism evidence="2">
    <name type="scientific">Hordeum vulgare subsp. vulgare</name>
    <name type="common">Domesticated barley</name>
    <dbReference type="NCBI Taxonomy" id="112509"/>
    <lineage>
        <taxon>Eukaryota</taxon>
        <taxon>Viridiplantae</taxon>
        <taxon>Streptophyta</taxon>
        <taxon>Embryophyta</taxon>
        <taxon>Tracheophyta</taxon>
        <taxon>Spermatophyta</taxon>
        <taxon>Magnoliopsida</taxon>
        <taxon>Liliopsida</taxon>
        <taxon>Poales</taxon>
        <taxon>Poaceae</taxon>
        <taxon>BOP clade</taxon>
        <taxon>Pooideae</taxon>
        <taxon>Triticodae</taxon>
        <taxon>Triticeae</taxon>
        <taxon>Hordeinae</taxon>
        <taxon>Hordeum</taxon>
    </lineage>
</organism>
<evidence type="ECO:0000256" key="1">
    <source>
        <dbReference type="SAM" id="MobiDB-lite"/>
    </source>
</evidence>
<dbReference type="EMBL" id="AK369510">
    <property type="protein sequence ID" value="BAK00711.1"/>
    <property type="molecule type" value="mRNA"/>
</dbReference>